<feature type="active site" evidence="11">
    <location>
        <position position="107"/>
    </location>
</feature>
<comment type="caution">
    <text evidence="15">The sequence shown here is derived from an EMBL/GenBank/DDBJ whole genome shotgun (WGS) entry which is preliminary data.</text>
</comment>
<feature type="binding site" evidence="11">
    <location>
        <position position="52"/>
    </location>
    <ligand>
        <name>NADP(+)</name>
        <dbReference type="ChEBI" id="CHEBI:58349"/>
    </ligand>
</feature>
<dbReference type="FunFam" id="3.40.50.720:FF:000023">
    <property type="entry name" value="Ketol-acid reductoisomerase (NADP(+))"/>
    <property type="match status" value="1"/>
</dbReference>
<feature type="binding site" evidence="11 12">
    <location>
        <position position="230"/>
    </location>
    <ligand>
        <name>Mg(2+)</name>
        <dbReference type="ChEBI" id="CHEBI:18420"/>
        <label>2</label>
    </ligand>
</feature>
<keyword evidence="4 11" id="KW-0028">Amino-acid biosynthesis</keyword>
<dbReference type="PROSITE" id="PS51850">
    <property type="entry name" value="KARI_N"/>
    <property type="match status" value="1"/>
</dbReference>
<comment type="similarity">
    <text evidence="3 11 12">Belongs to the ketol-acid reductoisomerase family.</text>
</comment>
<feature type="binding site" evidence="11 12">
    <location>
        <position position="226"/>
    </location>
    <ligand>
        <name>Mg(2+)</name>
        <dbReference type="ChEBI" id="CHEBI:18420"/>
        <label>2</label>
    </ligand>
</feature>
<name>A0A842YKV9_METTF</name>
<evidence type="ECO:0000313" key="15">
    <source>
        <dbReference type="EMBL" id="MBE2899986.1"/>
    </source>
</evidence>
<dbReference type="NCBIfam" id="NF009940">
    <property type="entry name" value="PRK13403.1"/>
    <property type="match status" value="1"/>
</dbReference>
<dbReference type="NCBIfam" id="NF004017">
    <property type="entry name" value="PRK05479.1"/>
    <property type="match status" value="1"/>
</dbReference>
<dbReference type="AlphaFoldDB" id="A0A842YKV9"/>
<dbReference type="HAMAP" id="MF_00435">
    <property type="entry name" value="IlvC"/>
    <property type="match status" value="1"/>
</dbReference>
<evidence type="ECO:0000259" key="13">
    <source>
        <dbReference type="PROSITE" id="PS51850"/>
    </source>
</evidence>
<proteinExistence type="inferred from homology"/>
<dbReference type="PANTHER" id="PTHR21371:SF1">
    <property type="entry name" value="KETOL-ACID REDUCTOISOMERASE, MITOCHONDRIAL"/>
    <property type="match status" value="1"/>
</dbReference>
<dbReference type="EC" id="1.1.1.86" evidence="11"/>
<dbReference type="GO" id="GO:0016853">
    <property type="term" value="F:isomerase activity"/>
    <property type="evidence" value="ECO:0007669"/>
    <property type="project" value="UniProtKB-KW"/>
</dbReference>
<protein>
    <recommendedName>
        <fullName evidence="11">Ketol-acid reductoisomerase (NADP(+))</fullName>
        <shortName evidence="11">KARI</shortName>
        <ecNumber evidence="11">1.1.1.86</ecNumber>
    </recommendedName>
    <alternativeName>
        <fullName evidence="11">Acetohydroxy-acid isomeroreductase</fullName>
        <shortName evidence="11">AHIR</shortName>
    </alternativeName>
    <alternativeName>
        <fullName evidence="11">Alpha-keto-beta-hydroxylacyl reductoisomerase</fullName>
    </alternativeName>
</protein>
<dbReference type="PANTHER" id="PTHR21371">
    <property type="entry name" value="KETOL-ACID REDUCTOISOMERASE, MITOCHONDRIAL"/>
    <property type="match status" value="1"/>
</dbReference>
<dbReference type="GO" id="GO:0000287">
    <property type="term" value="F:magnesium ion binding"/>
    <property type="evidence" value="ECO:0007669"/>
    <property type="project" value="UniProtKB-UniRule"/>
</dbReference>
<accession>A0A842YKV9</accession>
<reference evidence="15" key="1">
    <citation type="submission" date="2018-06" db="EMBL/GenBank/DDBJ databases">
        <title>Draft genome sequence of Methanothermobacter thermautotrophicus Strain WHS, a thermophilic, hydrogenotrophic methanogen isolated from Washburn Hot Springs in Yellowstone National Park, USA.</title>
        <authorList>
            <person name="Mckay L.J."/>
            <person name="Klingelsmith K."/>
            <person name="Inskeep W.P."/>
            <person name="Fields M.W."/>
        </authorList>
    </citation>
    <scope>NUCLEOTIDE SEQUENCE</scope>
    <source>
        <strain evidence="15">WHS</strain>
    </source>
</reference>
<dbReference type="Pfam" id="PF01450">
    <property type="entry name" value="KARI_C"/>
    <property type="match status" value="1"/>
</dbReference>
<dbReference type="InterPro" id="IPR036291">
    <property type="entry name" value="NAD(P)-bd_dom_sf"/>
</dbReference>
<comment type="pathway">
    <text evidence="1 11">Amino-acid biosynthesis; L-valine biosynthesis; L-valine from pyruvate: step 2/4.</text>
</comment>
<dbReference type="PIRSF" id="PIRSF000116">
    <property type="entry name" value="IlvC_gammaproteo"/>
    <property type="match status" value="1"/>
</dbReference>
<feature type="domain" description="KARI N-terminal Rossmann" evidence="13">
    <location>
        <begin position="1"/>
        <end position="181"/>
    </location>
</feature>
<keyword evidence="15" id="KW-0413">Isomerase</keyword>
<dbReference type="InterPro" id="IPR000506">
    <property type="entry name" value="KARI_C"/>
</dbReference>
<comment type="caution">
    <text evidence="11">Lacks conserved residue(s) required for the propagation of feature annotation.</text>
</comment>
<dbReference type="GO" id="GO:0009099">
    <property type="term" value="P:L-valine biosynthetic process"/>
    <property type="evidence" value="ECO:0007669"/>
    <property type="project" value="UniProtKB-UniRule"/>
</dbReference>
<evidence type="ECO:0000256" key="12">
    <source>
        <dbReference type="PROSITE-ProRule" id="PRU01198"/>
    </source>
</evidence>
<comment type="function">
    <text evidence="11">Involved in the biosynthesis of branched-chain amino acids (BCAA). Catalyzes an alkyl-migration followed by a ketol-acid reduction of (S)-2-acetolactate (S2AL) to yield (R)-2,3-dihydroxy-isovalerate. In the isomerase reaction, S2AL is rearranged via a Mg-dependent methyl migration to produce 3-hydroxy-3-methyl-2-ketobutyrate (HMKB). In the reductase reaction, this 2-ketoacid undergoes a metal-dependent reduction by NADPH to yield (R)-2,3-dihydroxy-isovalerate.</text>
</comment>
<evidence type="ECO:0000313" key="16">
    <source>
        <dbReference type="Proteomes" id="UP000646659"/>
    </source>
</evidence>
<organism evidence="15 16">
    <name type="scientific">Methanothermobacter thermautotrophicus</name>
    <name type="common">Methanobacterium thermoformicicum</name>
    <dbReference type="NCBI Taxonomy" id="145262"/>
    <lineage>
        <taxon>Archaea</taxon>
        <taxon>Methanobacteriati</taxon>
        <taxon>Methanobacteriota</taxon>
        <taxon>Methanomada group</taxon>
        <taxon>Methanobacteria</taxon>
        <taxon>Methanobacteriales</taxon>
        <taxon>Methanobacteriaceae</taxon>
        <taxon>Methanothermobacter</taxon>
    </lineage>
</organism>
<feature type="binding site" evidence="11">
    <location>
        <position position="47"/>
    </location>
    <ligand>
        <name>NADP(+)</name>
        <dbReference type="ChEBI" id="CHEBI:58349"/>
    </ligand>
</feature>
<dbReference type="GO" id="GO:0004455">
    <property type="term" value="F:ketol-acid reductoisomerase activity"/>
    <property type="evidence" value="ECO:0007669"/>
    <property type="project" value="UniProtKB-UniRule"/>
</dbReference>
<dbReference type="InterPro" id="IPR008927">
    <property type="entry name" value="6-PGluconate_DH-like_C_sf"/>
</dbReference>
<dbReference type="InterPro" id="IPR013023">
    <property type="entry name" value="KARI"/>
</dbReference>
<keyword evidence="8 11" id="KW-0100">Branched-chain amino acid biosynthesis</keyword>
<dbReference type="GO" id="GO:0009097">
    <property type="term" value="P:isoleucine biosynthetic process"/>
    <property type="evidence" value="ECO:0007669"/>
    <property type="project" value="UniProtKB-UniRule"/>
</dbReference>
<dbReference type="UniPathway" id="UPA00047">
    <property type="reaction ID" value="UER00056"/>
</dbReference>
<feature type="binding site" evidence="11 12">
    <location>
        <position position="190"/>
    </location>
    <ligand>
        <name>Mg(2+)</name>
        <dbReference type="ChEBI" id="CHEBI:18420"/>
        <label>1</label>
    </ligand>
</feature>
<comment type="catalytic activity">
    <reaction evidence="10">
        <text>(2R)-2,3-dihydroxy-3-methylbutanoate + NADP(+) = (2S)-2-acetolactate + NADPH + H(+)</text>
        <dbReference type="Rhea" id="RHEA:22068"/>
        <dbReference type="ChEBI" id="CHEBI:15378"/>
        <dbReference type="ChEBI" id="CHEBI:49072"/>
        <dbReference type="ChEBI" id="CHEBI:57783"/>
        <dbReference type="ChEBI" id="CHEBI:58349"/>
        <dbReference type="ChEBI" id="CHEBI:58476"/>
        <dbReference type="EC" id="1.1.1.383"/>
    </reaction>
</comment>
<evidence type="ECO:0000259" key="14">
    <source>
        <dbReference type="PROSITE" id="PS51851"/>
    </source>
</evidence>
<dbReference type="GO" id="GO:0050661">
    <property type="term" value="F:NADP binding"/>
    <property type="evidence" value="ECO:0007669"/>
    <property type="project" value="InterPro"/>
</dbReference>
<keyword evidence="5 11" id="KW-0479">Metal-binding</keyword>
<evidence type="ECO:0000256" key="9">
    <source>
        <dbReference type="ARBA" id="ARBA00050504"/>
    </source>
</evidence>
<dbReference type="Pfam" id="PF07991">
    <property type="entry name" value="KARI_N"/>
    <property type="match status" value="1"/>
</dbReference>
<dbReference type="PROSITE" id="PS51851">
    <property type="entry name" value="KARI_C"/>
    <property type="match status" value="1"/>
</dbReference>
<dbReference type="Gene3D" id="6.10.240.10">
    <property type="match status" value="1"/>
</dbReference>
<evidence type="ECO:0000256" key="1">
    <source>
        <dbReference type="ARBA" id="ARBA00004864"/>
    </source>
</evidence>
<evidence type="ECO:0000256" key="2">
    <source>
        <dbReference type="ARBA" id="ARBA00004885"/>
    </source>
</evidence>
<feature type="binding site" evidence="11 12">
    <location>
        <position position="194"/>
    </location>
    <ligand>
        <name>Mg(2+)</name>
        <dbReference type="ChEBI" id="CHEBI:18420"/>
        <label>1</label>
    </ligand>
</feature>
<dbReference type="RefSeq" id="WP_192961755.1">
    <property type="nucleotide sequence ID" value="NZ_QKOF01000005.1"/>
</dbReference>
<comment type="pathway">
    <text evidence="2 11">Amino-acid biosynthesis; L-isoleucine biosynthesis; L-isoleucine from 2-oxobutanoate: step 2/4.</text>
</comment>
<dbReference type="InterPro" id="IPR013116">
    <property type="entry name" value="KARI_N"/>
</dbReference>
<keyword evidence="11" id="KW-0521">NADP</keyword>
<dbReference type="Proteomes" id="UP000646659">
    <property type="component" value="Unassembled WGS sequence"/>
</dbReference>
<comment type="catalytic activity">
    <reaction evidence="11">
        <text>(2R)-2,3-dihydroxy-3-methylbutanoate + NADP(+) = (2S)-2-acetolactate + NADPH + H(+)</text>
        <dbReference type="Rhea" id="RHEA:22068"/>
        <dbReference type="ChEBI" id="CHEBI:15378"/>
        <dbReference type="ChEBI" id="CHEBI:49072"/>
        <dbReference type="ChEBI" id="CHEBI:57783"/>
        <dbReference type="ChEBI" id="CHEBI:58349"/>
        <dbReference type="ChEBI" id="CHEBI:58476"/>
        <dbReference type="EC" id="1.1.1.86"/>
    </reaction>
</comment>
<evidence type="ECO:0000256" key="10">
    <source>
        <dbReference type="ARBA" id="ARBA00052344"/>
    </source>
</evidence>
<evidence type="ECO:0000256" key="5">
    <source>
        <dbReference type="ARBA" id="ARBA00022723"/>
    </source>
</evidence>
<evidence type="ECO:0000256" key="4">
    <source>
        <dbReference type="ARBA" id="ARBA00022605"/>
    </source>
</evidence>
<feature type="binding site" evidence="11 12">
    <location>
        <position position="251"/>
    </location>
    <ligand>
        <name>substrate</name>
    </ligand>
</feature>
<dbReference type="InterPro" id="IPR014359">
    <property type="entry name" value="KARI_prok"/>
</dbReference>
<evidence type="ECO:0000256" key="6">
    <source>
        <dbReference type="ARBA" id="ARBA00022842"/>
    </source>
</evidence>
<comment type="catalytic activity">
    <reaction evidence="9">
        <text>(2R)-2,3-dihydroxy-3-methylbutanoate + NAD(+) = (2S)-2-acetolactate + NADH + H(+)</text>
        <dbReference type="Rhea" id="RHEA:30627"/>
        <dbReference type="ChEBI" id="CHEBI:15378"/>
        <dbReference type="ChEBI" id="CHEBI:49072"/>
        <dbReference type="ChEBI" id="CHEBI:57540"/>
        <dbReference type="ChEBI" id="CHEBI:57945"/>
        <dbReference type="ChEBI" id="CHEBI:58476"/>
        <dbReference type="EC" id="1.1.1.383"/>
    </reaction>
</comment>
<feature type="binding site" evidence="11 12">
    <location>
        <position position="190"/>
    </location>
    <ligand>
        <name>Mg(2+)</name>
        <dbReference type="ChEBI" id="CHEBI:18420"/>
        <label>2</label>
    </ligand>
</feature>
<dbReference type="EMBL" id="QKOF01000005">
    <property type="protein sequence ID" value="MBE2899986.1"/>
    <property type="molecule type" value="Genomic_DNA"/>
</dbReference>
<evidence type="ECO:0000256" key="11">
    <source>
        <dbReference type="HAMAP-Rule" id="MF_00435"/>
    </source>
</evidence>
<gene>
    <name evidence="11" type="primary">ilvC</name>
    <name evidence="15" type="ORF">DNK57_04020</name>
</gene>
<evidence type="ECO:0000256" key="3">
    <source>
        <dbReference type="ARBA" id="ARBA00010318"/>
    </source>
</evidence>
<dbReference type="SUPFAM" id="SSF51735">
    <property type="entry name" value="NAD(P)-binding Rossmann-fold domains"/>
    <property type="match status" value="1"/>
</dbReference>
<evidence type="ECO:0000256" key="7">
    <source>
        <dbReference type="ARBA" id="ARBA00023002"/>
    </source>
</evidence>
<dbReference type="Gene3D" id="3.40.50.720">
    <property type="entry name" value="NAD(P)-binding Rossmann-like Domain"/>
    <property type="match status" value="1"/>
</dbReference>
<dbReference type="NCBIfam" id="TIGR00465">
    <property type="entry name" value="ilvC"/>
    <property type="match status" value="1"/>
</dbReference>
<evidence type="ECO:0000256" key="8">
    <source>
        <dbReference type="ARBA" id="ARBA00023304"/>
    </source>
</evidence>
<feature type="binding site" evidence="11">
    <location>
        <begin position="24"/>
        <end position="27"/>
    </location>
    <ligand>
        <name>NADP(+)</name>
        <dbReference type="ChEBI" id="CHEBI:58349"/>
    </ligand>
</feature>
<sequence length="328" mass="36388">MKIYYENDIDMEILADKKIAVIGYGSQGEAQARNMADSGLKVIVGLRRGGSSWKKAHDDGMNVMTIEDAAREADIIHILIPDEIQETVFEQSIKPYLKEGNTVSFSHGYNIHYGYIKAPEGVNVTMVAPKGPGAMVRRTYLEGFGIPGLVAVEVDATGDALEQALAMAKACGLARAGVLETTFREETETDLFGEQAVLCGGVTELINTAFRTLVKAGYQPEIAYFETCHELKLIVDLIYERGFQGMWHNVSNTAEFGGLTRRGRIITEETEKEMDEILKEIQNGKFAKEWALENRAGAPMLKRMRKLESELEIEEVGAKLRKLCGLEK</sequence>
<dbReference type="SUPFAM" id="SSF48179">
    <property type="entry name" value="6-phosphogluconate dehydrogenase C-terminal domain-like"/>
    <property type="match status" value="1"/>
</dbReference>
<comment type="catalytic activity">
    <reaction evidence="11">
        <text>(2R,3R)-2,3-dihydroxy-3-methylpentanoate + NADP(+) = (S)-2-ethyl-2-hydroxy-3-oxobutanoate + NADPH + H(+)</text>
        <dbReference type="Rhea" id="RHEA:13493"/>
        <dbReference type="ChEBI" id="CHEBI:15378"/>
        <dbReference type="ChEBI" id="CHEBI:49256"/>
        <dbReference type="ChEBI" id="CHEBI:49258"/>
        <dbReference type="ChEBI" id="CHEBI:57783"/>
        <dbReference type="ChEBI" id="CHEBI:58349"/>
        <dbReference type="EC" id="1.1.1.86"/>
    </reaction>
</comment>
<feature type="domain" description="KARI C-terminal knotted" evidence="14">
    <location>
        <begin position="182"/>
        <end position="327"/>
    </location>
</feature>
<keyword evidence="7 11" id="KW-0560">Oxidoreductase</keyword>
<keyword evidence="6 11" id="KW-0460">Magnesium</keyword>
<dbReference type="OrthoDB" id="6064at2157"/>
<comment type="cofactor">
    <cofactor evidence="11">
        <name>Mg(2+)</name>
        <dbReference type="ChEBI" id="CHEBI:18420"/>
    </cofactor>
    <text evidence="11">Binds 2 magnesium ions per subunit.</text>
</comment>
<feature type="binding site" evidence="11">
    <location>
        <position position="133"/>
    </location>
    <ligand>
        <name>NADP(+)</name>
        <dbReference type="ChEBI" id="CHEBI:58349"/>
    </ligand>
</feature>
<dbReference type="UniPathway" id="UPA00049">
    <property type="reaction ID" value="UER00060"/>
</dbReference>